<keyword evidence="2" id="KW-0472">Membrane</keyword>
<feature type="domain" description="Beta-lactamase-related" evidence="3">
    <location>
        <begin position="82"/>
        <end position="362"/>
    </location>
</feature>
<organism evidence="4 5">
    <name type="scientific">Neobacillus massiliamazoniensis</name>
    <dbReference type="NCBI Taxonomy" id="1499688"/>
    <lineage>
        <taxon>Bacteria</taxon>
        <taxon>Bacillati</taxon>
        <taxon>Bacillota</taxon>
        <taxon>Bacilli</taxon>
        <taxon>Bacillales</taxon>
        <taxon>Bacillaceae</taxon>
        <taxon>Neobacillus</taxon>
    </lineage>
</organism>
<evidence type="ECO:0000259" key="3">
    <source>
        <dbReference type="Pfam" id="PF00144"/>
    </source>
</evidence>
<evidence type="ECO:0000256" key="2">
    <source>
        <dbReference type="ARBA" id="ARBA00023136"/>
    </source>
</evidence>
<dbReference type="EMBL" id="CVRB01000004">
    <property type="protein sequence ID" value="CRK84315.1"/>
    <property type="molecule type" value="Genomic_DNA"/>
</dbReference>
<dbReference type="STRING" id="1499688.BN000_04322"/>
<evidence type="ECO:0000256" key="1">
    <source>
        <dbReference type="ARBA" id="ARBA00004370"/>
    </source>
</evidence>
<dbReference type="OrthoDB" id="9803467at2"/>
<dbReference type="Proteomes" id="UP000199087">
    <property type="component" value="Unassembled WGS sequence"/>
</dbReference>
<dbReference type="PANTHER" id="PTHR46825">
    <property type="entry name" value="D-ALANYL-D-ALANINE-CARBOXYPEPTIDASE/ENDOPEPTIDASE AMPH"/>
    <property type="match status" value="1"/>
</dbReference>
<dbReference type="InterPro" id="IPR001466">
    <property type="entry name" value="Beta-lactam-related"/>
</dbReference>
<comment type="subcellular location">
    <subcellularLocation>
        <location evidence="1">Membrane</location>
    </subcellularLocation>
</comment>
<name>A0A0U1P236_9BACI</name>
<proteinExistence type="predicted"/>
<dbReference type="Pfam" id="PF00144">
    <property type="entry name" value="Beta-lactamase"/>
    <property type="match status" value="1"/>
</dbReference>
<sequence length="396" mass="45030" precursor="true">MKLKNIGLLLLIVIVAVNLSACENPLYSSKRVEKPVQATKSENKIKISTDQVEMEKEIKMEMERRNEEDLKKKIREYLLAKNLSGSVSVVKNKHVLFQEGVGYANEEKKLLNQPSTTYPIGSITKMFVATSIMMLQDQHKLDIQDPISKYIPNFPNGNQIKIYNFLTHTSGIPAYHWHNGDTTPLKLVQTIQKSPVKFQPGAKWDYLDANYIVLGYLVEKVSGTPLHEFIQKNIIDKVHLNDTGFITHDHPVPYTSESHLKKENNVETFQSISPYPLFSCGDIYSTPYNLSLFDQALMDGELVSKESLAQMMTPSPVSKYGLGMYNNGTSVYSIGVLGGWYSMHSYYYNDNTSVVLLLNEKRQGMVIDYYVNDIYQIVKESPNLDSHQVRGHLTLD</sequence>
<dbReference type="PANTHER" id="PTHR46825:SF11">
    <property type="entry name" value="PENICILLIN-BINDING PROTEIN 4"/>
    <property type="match status" value="1"/>
</dbReference>
<gene>
    <name evidence="4" type="ORF">BN000_04322</name>
</gene>
<accession>A0A0U1P236</accession>
<dbReference type="GO" id="GO:0016020">
    <property type="term" value="C:membrane"/>
    <property type="evidence" value="ECO:0007669"/>
    <property type="project" value="UniProtKB-SubCell"/>
</dbReference>
<evidence type="ECO:0000313" key="5">
    <source>
        <dbReference type="Proteomes" id="UP000199087"/>
    </source>
</evidence>
<dbReference type="InterPro" id="IPR050491">
    <property type="entry name" value="AmpC-like"/>
</dbReference>
<dbReference type="SUPFAM" id="SSF56601">
    <property type="entry name" value="beta-lactamase/transpeptidase-like"/>
    <property type="match status" value="1"/>
</dbReference>
<reference evidence="5" key="1">
    <citation type="submission" date="2015-05" db="EMBL/GenBank/DDBJ databases">
        <authorList>
            <person name="Urmite Genomes"/>
        </authorList>
    </citation>
    <scope>NUCLEOTIDE SEQUENCE [LARGE SCALE GENOMIC DNA]</scope>
    <source>
        <strain evidence="5">LF1</strain>
    </source>
</reference>
<dbReference type="AlphaFoldDB" id="A0A0U1P236"/>
<dbReference type="Gene3D" id="3.40.710.10">
    <property type="entry name" value="DD-peptidase/beta-lactamase superfamily"/>
    <property type="match status" value="1"/>
</dbReference>
<dbReference type="InterPro" id="IPR012338">
    <property type="entry name" value="Beta-lactam/transpept-like"/>
</dbReference>
<dbReference type="RefSeq" id="WP_090637869.1">
    <property type="nucleotide sequence ID" value="NZ_CVRB01000004.1"/>
</dbReference>
<protein>
    <submittedName>
        <fullName evidence="4">Beta-lactamase</fullName>
    </submittedName>
</protein>
<evidence type="ECO:0000313" key="4">
    <source>
        <dbReference type="EMBL" id="CRK84315.1"/>
    </source>
</evidence>
<keyword evidence="5" id="KW-1185">Reference proteome</keyword>